<comment type="caution">
    <text evidence="1">The sequence shown here is derived from an EMBL/GenBank/DDBJ whole genome shotgun (WGS) entry which is preliminary data.</text>
</comment>
<feature type="non-terminal residue" evidence="1">
    <location>
        <position position="1"/>
    </location>
</feature>
<proteinExistence type="predicted"/>
<dbReference type="AlphaFoldDB" id="A0A9P9YRP1"/>
<organism evidence="1 2">
    <name type="scientific">Drosophila gunungcola</name>
    <name type="common">fruit fly</name>
    <dbReference type="NCBI Taxonomy" id="103775"/>
    <lineage>
        <taxon>Eukaryota</taxon>
        <taxon>Metazoa</taxon>
        <taxon>Ecdysozoa</taxon>
        <taxon>Arthropoda</taxon>
        <taxon>Hexapoda</taxon>
        <taxon>Insecta</taxon>
        <taxon>Pterygota</taxon>
        <taxon>Neoptera</taxon>
        <taxon>Endopterygota</taxon>
        <taxon>Diptera</taxon>
        <taxon>Brachycera</taxon>
        <taxon>Muscomorpha</taxon>
        <taxon>Ephydroidea</taxon>
        <taxon>Drosophilidae</taxon>
        <taxon>Drosophila</taxon>
        <taxon>Sophophora</taxon>
    </lineage>
</organism>
<sequence>MFALLLTPLRPPLDHLTVATPTAEGGASVAGGGVPVALSTHSACGKKCAFS</sequence>
<dbReference type="EMBL" id="JAMKOV010000002">
    <property type="protein sequence ID" value="KAI8041868.1"/>
    <property type="molecule type" value="Genomic_DNA"/>
</dbReference>
<gene>
    <name evidence="1" type="ORF">M5D96_003163</name>
</gene>
<evidence type="ECO:0000313" key="2">
    <source>
        <dbReference type="Proteomes" id="UP001059596"/>
    </source>
</evidence>
<reference evidence="1" key="1">
    <citation type="journal article" date="2023" name="Genome Biol. Evol.">
        <title>Long-read-based Genome Assembly of Drosophila gunungcola Reveals Fewer Chemosensory Genes in Flower-breeding Species.</title>
        <authorList>
            <person name="Negi A."/>
            <person name="Liao B.Y."/>
            <person name="Yeh S.D."/>
        </authorList>
    </citation>
    <scope>NUCLEOTIDE SEQUENCE</scope>
    <source>
        <strain evidence="1">Sukarami</strain>
    </source>
</reference>
<dbReference type="Proteomes" id="UP001059596">
    <property type="component" value="Unassembled WGS sequence"/>
</dbReference>
<evidence type="ECO:0000313" key="1">
    <source>
        <dbReference type="EMBL" id="KAI8041868.1"/>
    </source>
</evidence>
<name>A0A9P9YRP1_9MUSC</name>
<protein>
    <submittedName>
        <fullName evidence="1">Uncharacterized protein</fullName>
    </submittedName>
</protein>
<accession>A0A9P9YRP1</accession>
<keyword evidence="2" id="KW-1185">Reference proteome</keyword>